<proteinExistence type="predicted"/>
<protein>
    <submittedName>
        <fullName evidence="3">Uncharacterized protein</fullName>
    </submittedName>
</protein>
<organism evidence="2 3">
    <name type="scientific">Trichuris muris</name>
    <name type="common">Mouse whipworm</name>
    <dbReference type="NCBI Taxonomy" id="70415"/>
    <lineage>
        <taxon>Eukaryota</taxon>
        <taxon>Metazoa</taxon>
        <taxon>Ecdysozoa</taxon>
        <taxon>Nematoda</taxon>
        <taxon>Enoplea</taxon>
        <taxon>Dorylaimia</taxon>
        <taxon>Trichinellida</taxon>
        <taxon>Trichuridae</taxon>
        <taxon>Trichuris</taxon>
    </lineage>
</organism>
<dbReference type="WBParaSite" id="TMUE_2000007267.1">
    <property type="protein sequence ID" value="TMUE_2000007267.1"/>
    <property type="gene ID" value="WBGene00299828"/>
</dbReference>
<evidence type="ECO:0000313" key="3">
    <source>
        <dbReference type="WBParaSite" id="TMUE_2000007267.1"/>
    </source>
</evidence>
<reference evidence="3" key="1">
    <citation type="submission" date="2019-12" db="UniProtKB">
        <authorList>
            <consortium name="WormBaseParasite"/>
        </authorList>
    </citation>
    <scope>IDENTIFICATION</scope>
</reference>
<keyword evidence="2" id="KW-1185">Reference proteome</keyword>
<name>A0A5S6QK46_TRIMR</name>
<evidence type="ECO:0000256" key="1">
    <source>
        <dbReference type="SAM" id="MobiDB-lite"/>
    </source>
</evidence>
<sequence length="110" mass="11667">MWSLDGAEAFYEKRDPTFSGTGRRDGGSQGKSSNFSGMKPANCQTGTSRAQSGARSRRSFPPLSRDLRKAKLDGHFILRIGNAADGASDVPAVSALVPTRLSVIQLGLTP</sequence>
<feature type="region of interest" description="Disordered" evidence="1">
    <location>
        <begin position="13"/>
        <end position="65"/>
    </location>
</feature>
<dbReference type="Proteomes" id="UP000046395">
    <property type="component" value="Unassembled WGS sequence"/>
</dbReference>
<feature type="compositionally biased region" description="Polar residues" evidence="1">
    <location>
        <begin position="30"/>
        <end position="47"/>
    </location>
</feature>
<dbReference type="AlphaFoldDB" id="A0A5S6QK46"/>
<evidence type="ECO:0000313" key="2">
    <source>
        <dbReference type="Proteomes" id="UP000046395"/>
    </source>
</evidence>
<accession>A0A5S6QK46</accession>
<feature type="compositionally biased region" description="Basic and acidic residues" evidence="1">
    <location>
        <begin position="13"/>
        <end position="26"/>
    </location>
</feature>